<accession>A0A0A9DGH8</accession>
<reference evidence="1" key="2">
    <citation type="journal article" date="2015" name="Data Brief">
        <title>Shoot transcriptome of the giant reed, Arundo donax.</title>
        <authorList>
            <person name="Barrero R.A."/>
            <person name="Guerrero F.D."/>
            <person name="Moolhuijzen P."/>
            <person name="Goolsby J.A."/>
            <person name="Tidwell J."/>
            <person name="Bellgard S.E."/>
            <person name="Bellgard M.I."/>
        </authorList>
    </citation>
    <scope>NUCLEOTIDE SEQUENCE</scope>
    <source>
        <tissue evidence="1">Shoot tissue taken approximately 20 cm above the soil surface</tissue>
    </source>
</reference>
<name>A0A0A9DGH8_ARUDO</name>
<dbReference type="EMBL" id="GBRH01210236">
    <property type="protein sequence ID" value="JAD87659.1"/>
    <property type="molecule type" value="Transcribed_RNA"/>
</dbReference>
<protein>
    <submittedName>
        <fullName evidence="1">XDH1</fullName>
    </submittedName>
</protein>
<evidence type="ECO:0000313" key="1">
    <source>
        <dbReference type="EMBL" id="JAD87659.1"/>
    </source>
</evidence>
<dbReference type="AlphaFoldDB" id="A0A0A9DGH8"/>
<reference evidence="1" key="1">
    <citation type="submission" date="2014-09" db="EMBL/GenBank/DDBJ databases">
        <authorList>
            <person name="Magalhaes I.L.F."/>
            <person name="Oliveira U."/>
            <person name="Santos F.R."/>
            <person name="Vidigal T.H.D.A."/>
            <person name="Brescovit A.D."/>
            <person name="Santos A.J."/>
        </authorList>
    </citation>
    <scope>NUCLEOTIDE SEQUENCE</scope>
    <source>
        <tissue evidence="1">Shoot tissue taken approximately 20 cm above the soil surface</tissue>
    </source>
</reference>
<organism evidence="1">
    <name type="scientific">Arundo donax</name>
    <name type="common">Giant reed</name>
    <name type="synonym">Donax arundinaceus</name>
    <dbReference type="NCBI Taxonomy" id="35708"/>
    <lineage>
        <taxon>Eukaryota</taxon>
        <taxon>Viridiplantae</taxon>
        <taxon>Streptophyta</taxon>
        <taxon>Embryophyta</taxon>
        <taxon>Tracheophyta</taxon>
        <taxon>Spermatophyta</taxon>
        <taxon>Magnoliopsida</taxon>
        <taxon>Liliopsida</taxon>
        <taxon>Poales</taxon>
        <taxon>Poaceae</taxon>
        <taxon>PACMAD clade</taxon>
        <taxon>Arundinoideae</taxon>
        <taxon>Arundineae</taxon>
        <taxon>Arundo</taxon>
    </lineage>
</organism>
<proteinExistence type="predicted"/>
<sequence length="106" mass="12677">MLMLAYYLLMIHLPIPLLDLLVYSFQKMCLVLTILDQLSVMRRFLHQILLLVLVRLPRSIRSMLLIFLVFHYQKLFARLSVSVVDLVEKNPGQQYLLRQYLYPRIV</sequence>